<protein>
    <submittedName>
        <fullName evidence="2">Gfo/Idh/MocA family oxidoreductase</fullName>
    </submittedName>
</protein>
<dbReference type="Pfam" id="PF01408">
    <property type="entry name" value="GFO_IDH_MocA"/>
    <property type="match status" value="1"/>
</dbReference>
<sequence length="306" mass="32614">MTAGPVALVGCGLWGSNVLRDLVDLGAEVVVVDPDLAVRRRAEVAGAVATCADLDDLGPVAGAVVATPASRHVEDVLALVQRAVPTFCEKPLATSRRDAHRIRDAGVGTVQVMHVWRHHPAIELMGHLAGEGVVGEVTGLRTTRAGWTSPRVDVDAVWTMLPHDLSLGLELLGRVPEPRGAVADVVGGRAAGLWGMCRDDGAGGSWLVADTSTRVGERRREVRLHGSDGVVVFDDREAVVRVERGRGRRPEVEEWTPDPEPALRRELRRWLAHLDGAAPPKSSVDEAVLVVEGVLALRELAGLVDG</sequence>
<dbReference type="InterPro" id="IPR051450">
    <property type="entry name" value="Gfo/Idh/MocA_Oxidoreductases"/>
</dbReference>
<keyword evidence="3" id="KW-1185">Reference proteome</keyword>
<evidence type="ECO:0000259" key="1">
    <source>
        <dbReference type="Pfam" id="PF01408"/>
    </source>
</evidence>
<dbReference type="AlphaFoldDB" id="A0AAE9YCH4"/>
<feature type="domain" description="Gfo/Idh/MocA-like oxidoreductase N-terminal" evidence="1">
    <location>
        <begin position="6"/>
        <end position="104"/>
    </location>
</feature>
<dbReference type="PANTHER" id="PTHR43377">
    <property type="entry name" value="BILIVERDIN REDUCTASE A"/>
    <property type="match status" value="1"/>
</dbReference>
<dbReference type="SUPFAM" id="SSF55347">
    <property type="entry name" value="Glyceraldehyde-3-phosphate dehydrogenase-like, C-terminal domain"/>
    <property type="match status" value="1"/>
</dbReference>
<dbReference type="EMBL" id="CP116942">
    <property type="protein sequence ID" value="WCO68668.1"/>
    <property type="molecule type" value="Genomic_DNA"/>
</dbReference>
<proteinExistence type="predicted"/>
<accession>A0AAE9YCH4</accession>
<name>A0AAE9YCH4_9ACTN</name>
<dbReference type="KEGG" id="ima:PO878_07990"/>
<dbReference type="Gene3D" id="3.40.50.720">
    <property type="entry name" value="NAD(P)-binding Rossmann-like Domain"/>
    <property type="match status" value="1"/>
</dbReference>
<organism evidence="2 3">
    <name type="scientific">Iamia majanohamensis</name>
    <dbReference type="NCBI Taxonomy" id="467976"/>
    <lineage>
        <taxon>Bacteria</taxon>
        <taxon>Bacillati</taxon>
        <taxon>Actinomycetota</taxon>
        <taxon>Acidimicrobiia</taxon>
        <taxon>Acidimicrobiales</taxon>
        <taxon>Iamiaceae</taxon>
        <taxon>Iamia</taxon>
    </lineage>
</organism>
<dbReference type="RefSeq" id="WP_272738184.1">
    <property type="nucleotide sequence ID" value="NZ_CP116942.1"/>
</dbReference>
<dbReference type="Gene3D" id="3.30.360.10">
    <property type="entry name" value="Dihydrodipicolinate Reductase, domain 2"/>
    <property type="match status" value="1"/>
</dbReference>
<reference evidence="2" key="1">
    <citation type="submission" date="2023-01" db="EMBL/GenBank/DDBJ databases">
        <title>The diversity of Class Acidimicrobiia in South China Sea sediment environments and the proposal of Iamia marina sp. nov., a novel species of the genus Iamia.</title>
        <authorList>
            <person name="He Y."/>
            <person name="Tian X."/>
        </authorList>
    </citation>
    <scope>NUCLEOTIDE SEQUENCE</scope>
    <source>
        <strain evidence="2">DSM 19957</strain>
    </source>
</reference>
<dbReference type="Proteomes" id="UP001216390">
    <property type="component" value="Chromosome"/>
</dbReference>
<dbReference type="InterPro" id="IPR036291">
    <property type="entry name" value="NAD(P)-bd_dom_sf"/>
</dbReference>
<dbReference type="SUPFAM" id="SSF51735">
    <property type="entry name" value="NAD(P)-binding Rossmann-fold domains"/>
    <property type="match status" value="1"/>
</dbReference>
<gene>
    <name evidence="2" type="ORF">PO878_07990</name>
</gene>
<dbReference type="InterPro" id="IPR000683">
    <property type="entry name" value="Gfo/Idh/MocA-like_OxRdtase_N"/>
</dbReference>
<evidence type="ECO:0000313" key="2">
    <source>
        <dbReference type="EMBL" id="WCO68668.1"/>
    </source>
</evidence>
<evidence type="ECO:0000313" key="3">
    <source>
        <dbReference type="Proteomes" id="UP001216390"/>
    </source>
</evidence>
<dbReference type="PANTHER" id="PTHR43377:SF1">
    <property type="entry name" value="BILIVERDIN REDUCTASE A"/>
    <property type="match status" value="1"/>
</dbReference>
<dbReference type="GO" id="GO:0000166">
    <property type="term" value="F:nucleotide binding"/>
    <property type="evidence" value="ECO:0007669"/>
    <property type="project" value="InterPro"/>
</dbReference>